<organism evidence="1 2">
    <name type="scientific">Cetobacterium somerae ATCC BAA-474</name>
    <dbReference type="NCBI Taxonomy" id="1319815"/>
    <lineage>
        <taxon>Bacteria</taxon>
        <taxon>Fusobacteriati</taxon>
        <taxon>Fusobacteriota</taxon>
        <taxon>Fusobacteriia</taxon>
        <taxon>Fusobacteriales</taxon>
        <taxon>Fusobacteriaceae</taxon>
        <taxon>Cetobacterium</taxon>
    </lineage>
</organism>
<accession>U7VBN3</accession>
<dbReference type="EMBL" id="AXZF01000041">
    <property type="protein sequence ID" value="ERT68940.1"/>
    <property type="molecule type" value="Genomic_DNA"/>
</dbReference>
<sequence length="471" mass="55076">MITCIVGGGIMNTTAANILKILSQSEMSVDDMQLYLEVEKSSIIKSILQFNEFLKSINLPTIEKSENLYSLNLSNQQMKTLFNNFNTLTLTEKIDYLYIKFIATGFLNLEKEKENLDISRSTILRAFKTVKETFAKNGTTYEYVHGKGLVLKNLSQIDKGTFCKKLMIFFIEEDILVPSRKKLLDSIKKFDTKERMEKLYPILNSSDISINYVMLSFVHTLEICVDLFGGFNFKIDKDSNIEKFIKLKNLVYKHGAGFNDEYKKQLVEFLFSFSYEEGQMDGTLINKSSKFIEDLKKYFKLQMSNKDLYRLLFNKVYLSFFKFENNILKISNLKRDKAQLKILEKLDKFLEEYSYKMYLADKYIIAFVLKTIIIEENLSDIKNVLLLFQDAVINKKSAFNVYLKRYIPTVNFDVEPILFYQRDVATLKKNYDIIISDSKISYDSILIDSYSNIKIYEILENHALKRGLNKE</sequence>
<dbReference type="Proteomes" id="UP000017081">
    <property type="component" value="Unassembled WGS sequence"/>
</dbReference>
<protein>
    <recommendedName>
        <fullName evidence="3">Mga helix-turn-helix domain-containing protein</fullName>
    </recommendedName>
</protein>
<evidence type="ECO:0008006" key="3">
    <source>
        <dbReference type="Google" id="ProtNLM"/>
    </source>
</evidence>
<evidence type="ECO:0000313" key="1">
    <source>
        <dbReference type="EMBL" id="ERT68940.1"/>
    </source>
</evidence>
<dbReference type="HOGENOM" id="CLU_047097_0_0_0"/>
<dbReference type="STRING" id="1319815.HMPREF0202_01183"/>
<reference evidence="1 2" key="1">
    <citation type="submission" date="2013-08" db="EMBL/GenBank/DDBJ databases">
        <authorList>
            <person name="Weinstock G."/>
            <person name="Sodergren E."/>
            <person name="Wylie T."/>
            <person name="Fulton L."/>
            <person name="Fulton R."/>
            <person name="Fronick C."/>
            <person name="O'Laughlin M."/>
            <person name="Godfrey J."/>
            <person name="Miner T."/>
            <person name="Herter B."/>
            <person name="Appelbaum E."/>
            <person name="Cordes M."/>
            <person name="Lek S."/>
            <person name="Wollam A."/>
            <person name="Pepin K.H."/>
            <person name="Palsikar V.B."/>
            <person name="Mitreva M."/>
            <person name="Wilson R.K."/>
        </authorList>
    </citation>
    <scope>NUCLEOTIDE SEQUENCE [LARGE SCALE GENOMIC DNA]</scope>
    <source>
        <strain evidence="1 2">ATCC BAA-474</strain>
    </source>
</reference>
<proteinExistence type="predicted"/>
<dbReference type="AlphaFoldDB" id="U7VBN3"/>
<gene>
    <name evidence="1" type="ORF">HMPREF0202_01183</name>
</gene>
<evidence type="ECO:0000313" key="2">
    <source>
        <dbReference type="Proteomes" id="UP000017081"/>
    </source>
</evidence>
<keyword evidence="2" id="KW-1185">Reference proteome</keyword>
<comment type="caution">
    <text evidence="1">The sequence shown here is derived from an EMBL/GenBank/DDBJ whole genome shotgun (WGS) entry which is preliminary data.</text>
</comment>
<name>U7VBN3_9FUSO</name>